<protein>
    <submittedName>
        <fullName evidence="2">DC48</fullName>
    </submittedName>
</protein>
<organism evidence="2">
    <name type="scientific">Homo sapiens</name>
    <name type="common">Human</name>
    <dbReference type="NCBI Taxonomy" id="9606"/>
    <lineage>
        <taxon>Eukaryota</taxon>
        <taxon>Metazoa</taxon>
        <taxon>Chordata</taxon>
        <taxon>Craniata</taxon>
        <taxon>Vertebrata</taxon>
        <taxon>Euteleostomi</taxon>
        <taxon>Mammalia</taxon>
        <taxon>Eutheria</taxon>
        <taxon>Euarchontoglires</taxon>
        <taxon>Primates</taxon>
        <taxon>Haplorrhini</taxon>
        <taxon>Catarrhini</taxon>
        <taxon>Hominidae</taxon>
        <taxon>Homo</taxon>
    </lineage>
</organism>
<keyword evidence="1" id="KW-1133">Transmembrane helix</keyword>
<name>Q9H2H5_HUMAN</name>
<proteinExistence type="evidence at transcript level"/>
<feature type="transmembrane region" description="Helical" evidence="1">
    <location>
        <begin position="12"/>
        <end position="35"/>
    </location>
</feature>
<accession>Q9H2H5</accession>
<evidence type="ECO:0000313" key="2">
    <source>
        <dbReference type="EMBL" id="AAG44787.1"/>
    </source>
</evidence>
<sequence length="107" mass="12136">MIKDTSIRDQVRPLVLCMVIICFEVSLISHCWVVISRLLMRYLEVGINRGGNRMISTAAGRPRIVGAMNEANRFSFILVLRVCYNFLFLWALVREVGGSLCLIFLVG</sequence>
<evidence type="ECO:0000256" key="1">
    <source>
        <dbReference type="SAM" id="Phobius"/>
    </source>
</evidence>
<keyword evidence="1" id="KW-0472">Membrane</keyword>
<dbReference type="AlphaFoldDB" id="Q9H2H5"/>
<reference evidence="2" key="1">
    <citation type="submission" date="2000-05" db="EMBL/GenBank/DDBJ databases">
        <authorList>
            <person name="Xu X."/>
            <person name="Yang Y."/>
            <person name="Gao G."/>
            <person name="Xiao H."/>
            <person name="Chen Z."/>
            <person name="Han Z."/>
        </authorList>
    </citation>
    <scope>NUCLEOTIDE SEQUENCE</scope>
</reference>
<keyword evidence="1" id="KW-0812">Transmembrane</keyword>
<dbReference type="EMBL" id="AF271776">
    <property type="protein sequence ID" value="AAG44787.1"/>
    <property type="molecule type" value="mRNA"/>
</dbReference>